<sequence length="154" mass="17060">MPLNTMLRDELDVATPGRGFVELTGSVRAMVSHSGLEFGMAYVFTRHTSCSLLITENADPQVRADLERYFSRLVPDGDPLFLHDAEGPDDMPAHVRAALTGASLSIPFSGGELDLGTWQGIYLWEHRQRPHQRQVVVTLTGYRAPEPRNDNQAG</sequence>
<evidence type="ECO:0000313" key="2">
    <source>
        <dbReference type="EMBL" id="ANN69614.1"/>
    </source>
</evidence>
<proteinExistence type="inferred from homology"/>
<dbReference type="Proteomes" id="UP000092213">
    <property type="component" value="Chromosome"/>
</dbReference>
<protein>
    <submittedName>
        <fullName evidence="3">Secondary thiamine-phosphate synthase</fullName>
    </submittedName>
</protein>
<dbReference type="Pfam" id="PF01894">
    <property type="entry name" value="YjbQ"/>
    <property type="match status" value="1"/>
</dbReference>
<accession>A0A193G5M7</accession>
<comment type="similarity">
    <text evidence="1">Belongs to the UPF0047 family.</text>
</comment>
<gene>
    <name evidence="2" type="ORF">BAU06_12170</name>
    <name evidence="3" type="ORF">BAU08_12360</name>
</gene>
<dbReference type="AlphaFoldDB" id="A0A193G5M7"/>
<dbReference type="InterPro" id="IPR035917">
    <property type="entry name" value="YjbQ-like_sf"/>
</dbReference>
<dbReference type="EMBL" id="CP016171">
    <property type="protein sequence ID" value="ANN74761.1"/>
    <property type="molecule type" value="Genomic_DNA"/>
</dbReference>
<dbReference type="EMBL" id="CP016170">
    <property type="protein sequence ID" value="ANN69614.1"/>
    <property type="molecule type" value="Genomic_DNA"/>
</dbReference>
<evidence type="ECO:0000313" key="5">
    <source>
        <dbReference type="Proteomes" id="UP000092213"/>
    </source>
</evidence>
<reference evidence="4 5" key="1">
    <citation type="submission" date="2016-06" db="EMBL/GenBank/DDBJ databases">
        <title>Complete genome sequences of Bordetella bronchialis and Bordetella flabilis.</title>
        <authorList>
            <person name="LiPuma J.J."/>
            <person name="Spilker T."/>
        </authorList>
    </citation>
    <scope>NUCLEOTIDE SEQUENCE [LARGE SCALE GENOMIC DNA]</scope>
    <source>
        <strain evidence="3 5">AU17976</strain>
        <strain evidence="2 4">AU3182</strain>
    </source>
</reference>
<dbReference type="PANTHER" id="PTHR30615">
    <property type="entry name" value="UNCHARACTERIZED PROTEIN YJBQ-RELATED"/>
    <property type="match status" value="1"/>
</dbReference>
<dbReference type="KEGG" id="bbro:BAU06_12170"/>
<dbReference type="Gene3D" id="2.60.120.460">
    <property type="entry name" value="YjbQ-like"/>
    <property type="match status" value="1"/>
</dbReference>
<dbReference type="PANTHER" id="PTHR30615:SF8">
    <property type="entry name" value="UPF0047 PROTEIN C4A8.02C"/>
    <property type="match status" value="1"/>
</dbReference>
<dbReference type="STRING" id="463025.BAU08_12360"/>
<name>A0A193G5M7_9BORD</name>
<dbReference type="Proteomes" id="UP000091897">
    <property type="component" value="Chromosome"/>
</dbReference>
<dbReference type="InterPro" id="IPR001602">
    <property type="entry name" value="UPF0047_YjbQ-like"/>
</dbReference>
<dbReference type="PIRSF" id="PIRSF004681">
    <property type="entry name" value="UCP004681"/>
    <property type="match status" value="1"/>
</dbReference>
<evidence type="ECO:0000313" key="4">
    <source>
        <dbReference type="Proteomes" id="UP000091897"/>
    </source>
</evidence>
<keyword evidence="4" id="KW-1185">Reference proteome</keyword>
<dbReference type="OrthoDB" id="9801725at2"/>
<evidence type="ECO:0000256" key="1">
    <source>
        <dbReference type="ARBA" id="ARBA00005534"/>
    </source>
</evidence>
<dbReference type="SUPFAM" id="SSF111038">
    <property type="entry name" value="YjbQ-like"/>
    <property type="match status" value="1"/>
</dbReference>
<organism evidence="3 5">
    <name type="scientific">Bordetella bronchialis</name>
    <dbReference type="NCBI Taxonomy" id="463025"/>
    <lineage>
        <taxon>Bacteria</taxon>
        <taxon>Pseudomonadati</taxon>
        <taxon>Pseudomonadota</taxon>
        <taxon>Betaproteobacteria</taxon>
        <taxon>Burkholderiales</taxon>
        <taxon>Alcaligenaceae</taxon>
        <taxon>Bordetella</taxon>
    </lineage>
</organism>
<dbReference type="NCBIfam" id="TIGR00149">
    <property type="entry name" value="TIGR00149_YjbQ"/>
    <property type="match status" value="1"/>
</dbReference>
<evidence type="ECO:0000313" key="3">
    <source>
        <dbReference type="EMBL" id="ANN74761.1"/>
    </source>
</evidence>